<accession>A0AAV6TWN5</accession>
<proteinExistence type="predicted"/>
<keyword evidence="3" id="KW-1185">Reference proteome</keyword>
<sequence>MNATSSRWHKPKGRMTKRRRAQIENSRKQFSSSEVSLPDGSRNQRFEIRNLQNSASAERCGKTFSKMFCTVNVVH</sequence>
<gene>
    <name evidence="2" type="ORF">JTE90_019633</name>
</gene>
<evidence type="ECO:0000313" key="2">
    <source>
        <dbReference type="EMBL" id="KAG8176183.1"/>
    </source>
</evidence>
<reference evidence="2 3" key="1">
    <citation type="journal article" date="2022" name="Nat. Ecol. Evol.">
        <title>A masculinizing supergene underlies an exaggerated male reproductive morph in a spider.</title>
        <authorList>
            <person name="Hendrickx F."/>
            <person name="De Corte Z."/>
            <person name="Sonet G."/>
            <person name="Van Belleghem S.M."/>
            <person name="Kostlbacher S."/>
            <person name="Vangestel C."/>
        </authorList>
    </citation>
    <scope>NUCLEOTIDE SEQUENCE [LARGE SCALE GENOMIC DNA]</scope>
    <source>
        <strain evidence="2">W744_W776</strain>
    </source>
</reference>
<name>A0AAV6TWN5_9ARAC</name>
<protein>
    <submittedName>
        <fullName evidence="2">Uncharacterized protein</fullName>
    </submittedName>
</protein>
<comment type="caution">
    <text evidence="2">The sequence shown here is derived from an EMBL/GenBank/DDBJ whole genome shotgun (WGS) entry which is preliminary data.</text>
</comment>
<dbReference type="Proteomes" id="UP000827092">
    <property type="component" value="Unassembled WGS sequence"/>
</dbReference>
<dbReference type="AlphaFoldDB" id="A0AAV6TWN5"/>
<dbReference type="EMBL" id="JAFNEN010000913">
    <property type="protein sequence ID" value="KAG8176183.1"/>
    <property type="molecule type" value="Genomic_DNA"/>
</dbReference>
<feature type="compositionally biased region" description="Basic residues" evidence="1">
    <location>
        <begin position="7"/>
        <end position="20"/>
    </location>
</feature>
<evidence type="ECO:0000256" key="1">
    <source>
        <dbReference type="SAM" id="MobiDB-lite"/>
    </source>
</evidence>
<feature type="region of interest" description="Disordered" evidence="1">
    <location>
        <begin position="1"/>
        <end position="45"/>
    </location>
</feature>
<evidence type="ECO:0000313" key="3">
    <source>
        <dbReference type="Proteomes" id="UP000827092"/>
    </source>
</evidence>
<organism evidence="2 3">
    <name type="scientific">Oedothorax gibbosus</name>
    <dbReference type="NCBI Taxonomy" id="931172"/>
    <lineage>
        <taxon>Eukaryota</taxon>
        <taxon>Metazoa</taxon>
        <taxon>Ecdysozoa</taxon>
        <taxon>Arthropoda</taxon>
        <taxon>Chelicerata</taxon>
        <taxon>Arachnida</taxon>
        <taxon>Araneae</taxon>
        <taxon>Araneomorphae</taxon>
        <taxon>Entelegynae</taxon>
        <taxon>Araneoidea</taxon>
        <taxon>Linyphiidae</taxon>
        <taxon>Erigoninae</taxon>
        <taxon>Oedothorax</taxon>
    </lineage>
</organism>